<proteinExistence type="predicted"/>
<dbReference type="AlphaFoldDB" id="A0A2V3Y2J4"/>
<accession>A0A2V3Y2J4</accession>
<keyword evidence="2" id="KW-1185">Reference proteome</keyword>
<reference evidence="1 2" key="1">
    <citation type="submission" date="2018-05" db="EMBL/GenBank/DDBJ databases">
        <title>Genomic Encyclopedia of Type Strains, Phase IV (KMG-IV): sequencing the most valuable type-strain genomes for metagenomic binning, comparative biology and taxonomic classification.</title>
        <authorList>
            <person name="Goeker M."/>
        </authorList>
    </citation>
    <scope>NUCLEOTIDE SEQUENCE [LARGE SCALE GENOMIC DNA]</scope>
    <source>
        <strain evidence="1 2">DSM 24995</strain>
    </source>
</reference>
<dbReference type="EMBL" id="QJKD01000013">
    <property type="protein sequence ID" value="PXX49753.1"/>
    <property type="molecule type" value="Genomic_DNA"/>
</dbReference>
<gene>
    <name evidence="1" type="ORF">DFR60_113139</name>
</gene>
<dbReference type="Proteomes" id="UP000248057">
    <property type="component" value="Unassembled WGS sequence"/>
</dbReference>
<name>A0A2V3Y2J4_9FIRM</name>
<evidence type="ECO:0000313" key="1">
    <source>
        <dbReference type="EMBL" id="PXX49753.1"/>
    </source>
</evidence>
<protein>
    <submittedName>
        <fullName evidence="1">Uncharacterized protein</fullName>
    </submittedName>
</protein>
<evidence type="ECO:0000313" key="2">
    <source>
        <dbReference type="Proteomes" id="UP000248057"/>
    </source>
</evidence>
<organism evidence="1 2">
    <name type="scientific">Hungatella effluvii</name>
    <dbReference type="NCBI Taxonomy" id="1096246"/>
    <lineage>
        <taxon>Bacteria</taxon>
        <taxon>Bacillati</taxon>
        <taxon>Bacillota</taxon>
        <taxon>Clostridia</taxon>
        <taxon>Lachnospirales</taxon>
        <taxon>Lachnospiraceae</taxon>
        <taxon>Hungatella</taxon>
    </lineage>
</organism>
<comment type="caution">
    <text evidence="1">The sequence shown here is derived from an EMBL/GenBank/DDBJ whole genome shotgun (WGS) entry which is preliminary data.</text>
</comment>
<sequence>MKQMILLFFISYEKSLSYEIKIIRELRTPR</sequence>